<keyword evidence="3" id="KW-1185">Reference proteome</keyword>
<dbReference type="CDD" id="cd00086">
    <property type="entry name" value="homeodomain"/>
    <property type="match status" value="1"/>
</dbReference>
<dbReference type="GO" id="GO:0003677">
    <property type="term" value="F:DNA binding"/>
    <property type="evidence" value="ECO:0007669"/>
    <property type="project" value="UniProtKB-KW"/>
</dbReference>
<feature type="region of interest" description="Disordered" evidence="1">
    <location>
        <begin position="148"/>
        <end position="218"/>
    </location>
</feature>
<gene>
    <name evidence="2" type="ORF">H920_03865</name>
</gene>
<feature type="compositionally biased region" description="Basic residues" evidence="1">
    <location>
        <begin position="188"/>
        <end position="199"/>
    </location>
</feature>
<proteinExistence type="predicted"/>
<dbReference type="Proteomes" id="UP000028990">
    <property type="component" value="Unassembled WGS sequence"/>
</dbReference>
<evidence type="ECO:0000256" key="1">
    <source>
        <dbReference type="SAM" id="MobiDB-lite"/>
    </source>
</evidence>
<keyword evidence="2" id="KW-0238">DNA-binding</keyword>
<evidence type="ECO:0000313" key="2">
    <source>
        <dbReference type="EMBL" id="KFO34837.1"/>
    </source>
</evidence>
<dbReference type="AlphaFoldDB" id="A0A091DUS3"/>
<dbReference type="EMBL" id="KN121905">
    <property type="protein sequence ID" value="KFO34837.1"/>
    <property type="molecule type" value="Genomic_DNA"/>
</dbReference>
<evidence type="ECO:0000313" key="3">
    <source>
        <dbReference type="Proteomes" id="UP000028990"/>
    </source>
</evidence>
<keyword evidence="2" id="KW-0371">Homeobox</keyword>
<reference evidence="2 3" key="1">
    <citation type="submission" date="2013-11" db="EMBL/GenBank/DDBJ databases">
        <title>The Damaraland mole rat (Fukomys damarensis) genome and evolution of African mole rats.</title>
        <authorList>
            <person name="Gladyshev V.N."/>
            <person name="Fang X."/>
        </authorList>
    </citation>
    <scope>NUCLEOTIDE SEQUENCE [LARGE SCALE GENOMIC DNA]</scope>
    <source>
        <tissue evidence="2">Liver</tissue>
    </source>
</reference>
<protein>
    <submittedName>
        <fullName evidence="2">Homeobox protein goosecoid-2</fullName>
    </submittedName>
</protein>
<name>A0A091DUS3_FUKDA</name>
<sequence>MVGKPSVHPKQPGTAAVSSPRGQLLAEILAASTLPVANESPSWETPLGDRAFSLVTSEETRHPLCSIADYVCGSQVRRQTLPATVYGALGSFREVTWLGLPGSGPTLAACQSPPHPTPPPPLAGCSSSRCTAESSGAVTRLVCGAKQRAREELRPPGPEGGRPCSPGTSSALAAEARRRGEGSTVWFKNRRAKWRHQKRASAAARLLPGAKKPPKERC</sequence>
<dbReference type="InterPro" id="IPR001356">
    <property type="entry name" value="HD"/>
</dbReference>
<organism evidence="2 3">
    <name type="scientific">Fukomys damarensis</name>
    <name type="common">Damaraland mole rat</name>
    <name type="synonym">Cryptomys damarensis</name>
    <dbReference type="NCBI Taxonomy" id="885580"/>
    <lineage>
        <taxon>Eukaryota</taxon>
        <taxon>Metazoa</taxon>
        <taxon>Chordata</taxon>
        <taxon>Craniata</taxon>
        <taxon>Vertebrata</taxon>
        <taxon>Euteleostomi</taxon>
        <taxon>Mammalia</taxon>
        <taxon>Eutheria</taxon>
        <taxon>Euarchontoglires</taxon>
        <taxon>Glires</taxon>
        <taxon>Rodentia</taxon>
        <taxon>Hystricomorpha</taxon>
        <taxon>Bathyergidae</taxon>
        <taxon>Fukomys</taxon>
    </lineage>
</organism>
<accession>A0A091DUS3</accession>